<comment type="caution">
    <text evidence="2">The sequence shown here is derived from an EMBL/GenBank/DDBJ whole genome shotgun (WGS) entry which is preliminary data.</text>
</comment>
<keyword evidence="3" id="KW-1185">Reference proteome</keyword>
<name>A0A8H8RN28_9HELO</name>
<feature type="compositionally biased region" description="Polar residues" evidence="1">
    <location>
        <begin position="154"/>
        <end position="169"/>
    </location>
</feature>
<feature type="non-terminal residue" evidence="2">
    <location>
        <position position="176"/>
    </location>
</feature>
<dbReference type="Proteomes" id="UP000462212">
    <property type="component" value="Unassembled WGS sequence"/>
</dbReference>
<evidence type="ECO:0000313" key="2">
    <source>
        <dbReference type="EMBL" id="TVY36422.1"/>
    </source>
</evidence>
<feature type="compositionally biased region" description="Basic and acidic residues" evidence="1">
    <location>
        <begin position="1"/>
        <end position="24"/>
    </location>
</feature>
<gene>
    <name evidence="2" type="ORF">LSUB1_G007957</name>
</gene>
<reference evidence="2 3" key="1">
    <citation type="submission" date="2018-05" db="EMBL/GenBank/DDBJ databases">
        <title>Genome sequencing and assembly of the regulated plant pathogen Lachnellula willkommii and related sister species for the development of diagnostic species identification markers.</title>
        <authorList>
            <person name="Giroux E."/>
            <person name="Bilodeau G."/>
        </authorList>
    </citation>
    <scope>NUCLEOTIDE SEQUENCE [LARGE SCALE GENOMIC DNA]</scope>
    <source>
        <strain evidence="2 3">CBS 197.66</strain>
    </source>
</reference>
<feature type="region of interest" description="Disordered" evidence="1">
    <location>
        <begin position="1"/>
        <end position="176"/>
    </location>
</feature>
<sequence length="176" mass="17996">MQLSYRDRESARDSARSTPRERSPIRPTAPRSPPRGPAGFRAPTGPSSSRNFTAPSPSPSSMSTHNRSDNSGPIIPPSGPRGYVPSSRGGGGFVRGGRGSFNSDRPHRSESASWGAAPAPRTTPAEISTRISTPASRPTQTPSPSIPSGPAITSLPTSASASTIPTGPSSAGIPTG</sequence>
<organism evidence="2 3">
    <name type="scientific">Lachnellula subtilissima</name>
    <dbReference type="NCBI Taxonomy" id="602034"/>
    <lineage>
        <taxon>Eukaryota</taxon>
        <taxon>Fungi</taxon>
        <taxon>Dikarya</taxon>
        <taxon>Ascomycota</taxon>
        <taxon>Pezizomycotina</taxon>
        <taxon>Leotiomycetes</taxon>
        <taxon>Helotiales</taxon>
        <taxon>Lachnaceae</taxon>
        <taxon>Lachnellula</taxon>
    </lineage>
</organism>
<dbReference type="AlphaFoldDB" id="A0A8H8RN28"/>
<proteinExistence type="predicted"/>
<evidence type="ECO:0000313" key="3">
    <source>
        <dbReference type="Proteomes" id="UP000462212"/>
    </source>
</evidence>
<evidence type="ECO:0000256" key="1">
    <source>
        <dbReference type="SAM" id="MobiDB-lite"/>
    </source>
</evidence>
<feature type="compositionally biased region" description="Gly residues" evidence="1">
    <location>
        <begin position="88"/>
        <end position="99"/>
    </location>
</feature>
<dbReference type="EMBL" id="QGMJ01000430">
    <property type="protein sequence ID" value="TVY36422.1"/>
    <property type="molecule type" value="Genomic_DNA"/>
</dbReference>
<accession>A0A8H8RN28</accession>
<feature type="compositionally biased region" description="Polar residues" evidence="1">
    <location>
        <begin position="125"/>
        <end position="143"/>
    </location>
</feature>
<protein>
    <submittedName>
        <fullName evidence="2">Uncharacterized protein</fullName>
    </submittedName>
</protein>
<feature type="compositionally biased region" description="Polar residues" evidence="1">
    <location>
        <begin position="45"/>
        <end position="54"/>
    </location>
</feature>
<dbReference type="OrthoDB" id="5424692at2759"/>